<dbReference type="Pfam" id="PF10397">
    <property type="entry name" value="ADSL_C"/>
    <property type="match status" value="1"/>
</dbReference>
<sequence>MRNTYETPLNSRYASPEMQEIFSPDRKFTTWRKLWVALAESEMEMGLPVTRAQVDELKAHIYDIDYEAARRHEERTRHDVMAHVLAYGDVCPGARGVIHLGATSCYVTDNADILMLRDALTLVRDKVIEVVRRLRAFALEYKDLPTLGYTHLQPAQLTTVGKRATLWMQDLLMDLEEVNFALSSLKLLGNRGATGTQESFMKLFDGDGEKVDELERRIAEKVGMQKCFAVSGQTYPRKLDSRVLGALSGVAQSAYKFAQDMRLLQSFREVEEPFEKGQIGSSAMAYKRNPMRSERICALSRHVMALTQDAQMTAATQWFERTLDDSANRRLSLPEAFLATDAVLELYANIADGMVVYPAMIGKRVKENLPFMATEAILMEGVRLGGDRQELHERIRVHSQAAAVRMKQEGLESDLMERIAADPAFPMDHEHLSNLLAPENYTGRAAEQTENFVRREVDPVLAGHEARAMGEIKL</sequence>
<name>A0A9D1CWE0_9FIRM</name>
<dbReference type="AlphaFoldDB" id="A0A9D1CWE0"/>
<evidence type="ECO:0000256" key="2">
    <source>
        <dbReference type="ARBA" id="ARBA00023239"/>
    </source>
</evidence>
<comment type="catalytic activity">
    <reaction evidence="4">
        <text>N(6)-(1,2-dicarboxyethyl)-AMP = fumarate + AMP</text>
        <dbReference type="Rhea" id="RHEA:16853"/>
        <dbReference type="ChEBI" id="CHEBI:29806"/>
        <dbReference type="ChEBI" id="CHEBI:57567"/>
        <dbReference type="ChEBI" id="CHEBI:456215"/>
        <dbReference type="EC" id="4.3.2.2"/>
    </reaction>
</comment>
<dbReference type="NCBIfam" id="TIGR00928">
    <property type="entry name" value="purB"/>
    <property type="match status" value="1"/>
</dbReference>
<comment type="similarity">
    <text evidence="4">Belongs to the lyase 1 family. Adenylosuccinate lyase subfamily.</text>
</comment>
<dbReference type="GO" id="GO:0004018">
    <property type="term" value="F:N6-(1,2-dicarboxyethyl)AMP AMP-lyase (fumarate-forming) activity"/>
    <property type="evidence" value="ECO:0007669"/>
    <property type="project" value="UniProtKB-UniRule"/>
</dbReference>
<reference evidence="6" key="1">
    <citation type="submission" date="2020-10" db="EMBL/GenBank/DDBJ databases">
        <authorList>
            <person name="Gilroy R."/>
        </authorList>
    </citation>
    <scope>NUCLEOTIDE SEQUENCE</scope>
    <source>
        <strain evidence="6">ChiSjej6B24-2974</strain>
    </source>
</reference>
<evidence type="ECO:0000256" key="3">
    <source>
        <dbReference type="NCBIfam" id="TIGR00928"/>
    </source>
</evidence>
<reference evidence="6" key="2">
    <citation type="journal article" date="2021" name="PeerJ">
        <title>Extensive microbial diversity within the chicken gut microbiome revealed by metagenomics and culture.</title>
        <authorList>
            <person name="Gilroy R."/>
            <person name="Ravi A."/>
            <person name="Getino M."/>
            <person name="Pursley I."/>
            <person name="Horton D.L."/>
            <person name="Alikhan N.F."/>
            <person name="Baker D."/>
            <person name="Gharbi K."/>
            <person name="Hall N."/>
            <person name="Watson M."/>
            <person name="Adriaenssens E.M."/>
            <person name="Foster-Nyarko E."/>
            <person name="Jarju S."/>
            <person name="Secka A."/>
            <person name="Antonio M."/>
            <person name="Oren A."/>
            <person name="Chaudhuri R.R."/>
            <person name="La Ragione R."/>
            <person name="Hildebrand F."/>
            <person name="Pallen M.J."/>
        </authorList>
    </citation>
    <scope>NUCLEOTIDE SEQUENCE</scope>
    <source>
        <strain evidence="6">ChiSjej6B24-2974</strain>
    </source>
</reference>
<dbReference type="PROSITE" id="PS00163">
    <property type="entry name" value="FUMARATE_LYASES"/>
    <property type="match status" value="1"/>
</dbReference>
<dbReference type="GO" id="GO:0005829">
    <property type="term" value="C:cytosol"/>
    <property type="evidence" value="ECO:0007669"/>
    <property type="project" value="TreeGrafter"/>
</dbReference>
<comment type="catalytic activity">
    <reaction evidence="4">
        <text>(2S)-2-[5-amino-1-(5-phospho-beta-D-ribosyl)imidazole-4-carboxamido]succinate = 5-amino-1-(5-phospho-beta-D-ribosyl)imidazole-4-carboxamide + fumarate</text>
        <dbReference type="Rhea" id="RHEA:23920"/>
        <dbReference type="ChEBI" id="CHEBI:29806"/>
        <dbReference type="ChEBI" id="CHEBI:58443"/>
        <dbReference type="ChEBI" id="CHEBI:58475"/>
        <dbReference type="EC" id="4.3.2.2"/>
    </reaction>
</comment>
<comment type="pathway">
    <text evidence="4">Purine metabolism; IMP biosynthesis via de novo pathway; 5-amino-1-(5-phospho-D-ribosyl)imidazole-4-carboxamide from 5-amino-1-(5-phospho-D-ribosyl)imidazole-4-carboxylate: step 2/2.</text>
</comment>
<dbReference type="InterPro" id="IPR022761">
    <property type="entry name" value="Fumarate_lyase_N"/>
</dbReference>
<dbReference type="Proteomes" id="UP000824260">
    <property type="component" value="Unassembled WGS sequence"/>
</dbReference>
<proteinExistence type="inferred from homology"/>
<dbReference type="InterPro" id="IPR004769">
    <property type="entry name" value="Pur_lyase"/>
</dbReference>
<protein>
    <recommendedName>
        <fullName evidence="3 4">Adenylosuccinate lyase</fullName>
        <shortName evidence="4">ASL</shortName>
        <ecNumber evidence="3 4">4.3.2.2</ecNumber>
    </recommendedName>
    <alternativeName>
        <fullName evidence="4">Adenylosuccinase</fullName>
    </alternativeName>
</protein>
<accession>A0A9D1CWE0</accession>
<keyword evidence="1" id="KW-0028">Amino-acid biosynthesis</keyword>
<keyword evidence="4" id="KW-0658">Purine biosynthesis</keyword>
<feature type="domain" description="Adenylosuccinate lyase C-terminal" evidence="5">
    <location>
        <begin position="369"/>
        <end position="453"/>
    </location>
</feature>
<dbReference type="InterPro" id="IPR020557">
    <property type="entry name" value="Fumarate_lyase_CS"/>
</dbReference>
<comment type="pathway">
    <text evidence="4">Purine metabolism; AMP biosynthesis via de novo pathway; AMP from IMP: step 2/2.</text>
</comment>
<organism evidence="6 7">
    <name type="scientific">Candidatus Pullichristensenella stercorigallinarum</name>
    <dbReference type="NCBI Taxonomy" id="2840909"/>
    <lineage>
        <taxon>Bacteria</taxon>
        <taxon>Bacillati</taxon>
        <taxon>Bacillota</taxon>
        <taxon>Clostridia</taxon>
        <taxon>Candidatus Pullichristensenella</taxon>
    </lineage>
</organism>
<comment type="caution">
    <text evidence="6">The sequence shown here is derived from an EMBL/GenBank/DDBJ whole genome shotgun (WGS) entry which is preliminary data.</text>
</comment>
<dbReference type="SUPFAM" id="SSF48557">
    <property type="entry name" value="L-aspartase-like"/>
    <property type="match status" value="1"/>
</dbReference>
<evidence type="ECO:0000313" key="7">
    <source>
        <dbReference type="Proteomes" id="UP000824260"/>
    </source>
</evidence>
<dbReference type="InterPro" id="IPR008948">
    <property type="entry name" value="L-Aspartase-like"/>
</dbReference>
<dbReference type="Pfam" id="PF00206">
    <property type="entry name" value="Lyase_1"/>
    <property type="match status" value="1"/>
</dbReference>
<dbReference type="EC" id="4.3.2.2" evidence="3 4"/>
<dbReference type="PANTHER" id="PTHR43172:SF1">
    <property type="entry name" value="ADENYLOSUCCINATE LYASE"/>
    <property type="match status" value="1"/>
</dbReference>
<dbReference type="Gene3D" id="1.10.40.30">
    <property type="entry name" value="Fumarase/aspartase (C-terminal domain)"/>
    <property type="match status" value="1"/>
</dbReference>
<dbReference type="InterPro" id="IPR019468">
    <property type="entry name" value="AdenyloSucc_lyase_C"/>
</dbReference>
<evidence type="ECO:0000256" key="1">
    <source>
        <dbReference type="ARBA" id="ARBA00022605"/>
    </source>
</evidence>
<dbReference type="PRINTS" id="PR00149">
    <property type="entry name" value="FUMRATELYASE"/>
</dbReference>
<evidence type="ECO:0000256" key="4">
    <source>
        <dbReference type="RuleBase" id="RU361172"/>
    </source>
</evidence>
<dbReference type="InterPro" id="IPR000362">
    <property type="entry name" value="Fumarate_lyase_fam"/>
</dbReference>
<dbReference type="EMBL" id="DVFZ01000051">
    <property type="protein sequence ID" value="HIQ82523.1"/>
    <property type="molecule type" value="Genomic_DNA"/>
</dbReference>
<dbReference type="Gene3D" id="1.20.200.10">
    <property type="entry name" value="Fumarase/aspartase (Central domain)"/>
    <property type="match status" value="1"/>
</dbReference>
<dbReference type="CDD" id="cd03302">
    <property type="entry name" value="Adenylsuccinate_lyase_2"/>
    <property type="match status" value="1"/>
</dbReference>
<dbReference type="PANTHER" id="PTHR43172">
    <property type="entry name" value="ADENYLOSUCCINATE LYASE"/>
    <property type="match status" value="1"/>
</dbReference>
<dbReference type="Gene3D" id="1.10.275.60">
    <property type="match status" value="1"/>
</dbReference>
<keyword evidence="2 4" id="KW-0456">Lyase</keyword>
<evidence type="ECO:0000313" key="6">
    <source>
        <dbReference type="EMBL" id="HIQ82523.1"/>
    </source>
</evidence>
<gene>
    <name evidence="6" type="ORF">IAA52_05415</name>
</gene>
<dbReference type="GO" id="GO:0044208">
    <property type="term" value="P:'de novo' AMP biosynthetic process"/>
    <property type="evidence" value="ECO:0007669"/>
    <property type="project" value="TreeGrafter"/>
</dbReference>
<dbReference type="GO" id="GO:0008652">
    <property type="term" value="P:amino acid biosynthetic process"/>
    <property type="evidence" value="ECO:0007669"/>
    <property type="project" value="UniProtKB-KW"/>
</dbReference>
<dbReference type="GO" id="GO:0070626">
    <property type="term" value="F:(S)-2-(5-amino-1-(5-phospho-D-ribosyl)imidazole-4-carboxamido) succinate lyase (fumarate-forming) activity"/>
    <property type="evidence" value="ECO:0007669"/>
    <property type="project" value="TreeGrafter"/>
</dbReference>
<evidence type="ECO:0000259" key="5">
    <source>
        <dbReference type="SMART" id="SM00998"/>
    </source>
</evidence>
<dbReference type="SMART" id="SM00998">
    <property type="entry name" value="ADSL_C"/>
    <property type="match status" value="1"/>
</dbReference>